<dbReference type="GO" id="GO:0004518">
    <property type="term" value="F:nuclease activity"/>
    <property type="evidence" value="ECO:0007669"/>
    <property type="project" value="UniProtKB-KW"/>
</dbReference>
<evidence type="ECO:0000256" key="2">
    <source>
        <dbReference type="ARBA" id="ARBA00022722"/>
    </source>
</evidence>
<dbReference type="AlphaFoldDB" id="A0A318SH22"/>
<comment type="caution">
    <text evidence="7">The sequence shown here is derived from an EMBL/GenBank/DDBJ whole genome shotgun (WGS) entry which is preliminary data.</text>
</comment>
<evidence type="ECO:0000259" key="6">
    <source>
        <dbReference type="PROSITE" id="PS50926"/>
    </source>
</evidence>
<dbReference type="OrthoDB" id="9780734at2"/>
<evidence type="ECO:0000256" key="3">
    <source>
        <dbReference type="ARBA" id="ARBA00022801"/>
    </source>
</evidence>
<reference evidence="7 8" key="1">
    <citation type="submission" date="2018-06" db="EMBL/GenBank/DDBJ databases">
        <title>Genomic Encyclopedia of Type Strains, Phase IV (KMG-IV): sequencing the most valuable type-strain genomes for metagenomic binning, comparative biology and taxonomic classification.</title>
        <authorList>
            <person name="Goeker M."/>
        </authorList>
    </citation>
    <scope>NUCLEOTIDE SEQUENCE [LARGE SCALE GENOMIC DNA]</scope>
    <source>
        <strain evidence="7 8">DSM 18048</strain>
    </source>
</reference>
<dbReference type="InterPro" id="IPR002716">
    <property type="entry name" value="PIN_dom"/>
</dbReference>
<keyword evidence="3" id="KW-0378">Hydrolase</keyword>
<keyword evidence="2" id="KW-0540">Nuclease</keyword>
<dbReference type="Pfam" id="PF01938">
    <property type="entry name" value="TRAM"/>
    <property type="match status" value="1"/>
</dbReference>
<dbReference type="Gene3D" id="3.40.50.1010">
    <property type="entry name" value="5'-nuclease"/>
    <property type="match status" value="1"/>
</dbReference>
<dbReference type="EMBL" id="QJSX01000001">
    <property type="protein sequence ID" value="PYE56405.1"/>
    <property type="molecule type" value="Genomic_DNA"/>
</dbReference>
<proteinExistence type="predicted"/>
<comment type="cofactor">
    <cofactor evidence="1">
        <name>Mg(2+)</name>
        <dbReference type="ChEBI" id="CHEBI:18420"/>
    </cofactor>
</comment>
<sequence length="342" mass="37082">MAVRLFFLLVGLLVGYGVGRLLTLLGLGDGVSATANTAYLMLAGLLLSFLLGPRLERWLTQSFESFVRWFSKLDPRRVTAATVGLVVALLLSVLLSSVLATVPFYTWYLNILVTAILAWFFVYFALQNASSFSGLGWSTAGTTRKRANVKVLDTNVIIDGRVTELAKAGFVEGEIVVPSFVLRELQLLADHGDPQRRARGKRGLIVLEELRGAVPVRVQEWDAPDVAAVDDKLVRFTREIGGKLVTNDANLSKVATLYGLKVLSIHEAATALRPKLQAGELLDVTVTKAGQQAGQGVAYLDDGTMIVVEDGMKYKGKTVRVTVLSAVQTNLGRMVFAKTVGD</sequence>
<dbReference type="InterPro" id="IPR002792">
    <property type="entry name" value="TRAM_dom"/>
</dbReference>
<keyword evidence="5" id="KW-0472">Membrane</keyword>
<evidence type="ECO:0000313" key="7">
    <source>
        <dbReference type="EMBL" id="PYE56405.1"/>
    </source>
</evidence>
<keyword evidence="5" id="KW-1133">Transmembrane helix</keyword>
<dbReference type="PANTHER" id="PTHR11603:SF147">
    <property type="entry name" value="MEMBRANE PROTEIN"/>
    <property type="match status" value="1"/>
</dbReference>
<keyword evidence="8" id="KW-1185">Reference proteome</keyword>
<organism evidence="7 8">
    <name type="scientific">Deinococcus yavapaiensis KR-236</name>
    <dbReference type="NCBI Taxonomy" id="694435"/>
    <lineage>
        <taxon>Bacteria</taxon>
        <taxon>Thermotogati</taxon>
        <taxon>Deinococcota</taxon>
        <taxon>Deinococci</taxon>
        <taxon>Deinococcales</taxon>
        <taxon>Deinococcaceae</taxon>
        <taxon>Deinococcus</taxon>
    </lineage>
</organism>
<feature type="transmembrane region" description="Helical" evidence="5">
    <location>
        <begin position="78"/>
        <end position="99"/>
    </location>
</feature>
<gene>
    <name evidence="7" type="ORF">DES52_101209</name>
</gene>
<dbReference type="InterPro" id="IPR029060">
    <property type="entry name" value="PIN-like_dom_sf"/>
</dbReference>
<name>A0A318SH22_9DEIO</name>
<dbReference type="InterPro" id="IPR052041">
    <property type="entry name" value="Nucleic_acid_metab_PIN/TRAM"/>
</dbReference>
<dbReference type="PROSITE" id="PS50926">
    <property type="entry name" value="TRAM"/>
    <property type="match status" value="1"/>
</dbReference>
<accession>A0A318SH22</accession>
<dbReference type="Pfam" id="PF01850">
    <property type="entry name" value="PIN"/>
    <property type="match status" value="1"/>
</dbReference>
<dbReference type="PANTHER" id="PTHR11603">
    <property type="entry name" value="AAA FAMILY ATPASE"/>
    <property type="match status" value="1"/>
</dbReference>
<dbReference type="Gene3D" id="2.40.50.140">
    <property type="entry name" value="Nucleic acid-binding proteins"/>
    <property type="match status" value="1"/>
</dbReference>
<dbReference type="SUPFAM" id="SSF88723">
    <property type="entry name" value="PIN domain-like"/>
    <property type="match status" value="1"/>
</dbReference>
<keyword evidence="4" id="KW-0460">Magnesium</keyword>
<evidence type="ECO:0000313" key="8">
    <source>
        <dbReference type="Proteomes" id="UP000248326"/>
    </source>
</evidence>
<protein>
    <submittedName>
        <fullName evidence="7">Uncharacterized protein YacL</fullName>
    </submittedName>
</protein>
<dbReference type="SMART" id="SM00670">
    <property type="entry name" value="PINc"/>
    <property type="match status" value="1"/>
</dbReference>
<keyword evidence="5" id="KW-0812">Transmembrane</keyword>
<evidence type="ECO:0000256" key="4">
    <source>
        <dbReference type="ARBA" id="ARBA00022842"/>
    </source>
</evidence>
<dbReference type="GO" id="GO:0016787">
    <property type="term" value="F:hydrolase activity"/>
    <property type="evidence" value="ECO:0007669"/>
    <property type="project" value="UniProtKB-KW"/>
</dbReference>
<dbReference type="InterPro" id="IPR012340">
    <property type="entry name" value="NA-bd_OB-fold"/>
</dbReference>
<feature type="domain" description="TRAM" evidence="6">
    <location>
        <begin position="275"/>
        <end position="336"/>
    </location>
</feature>
<feature type="transmembrane region" description="Helical" evidence="5">
    <location>
        <begin position="105"/>
        <end position="126"/>
    </location>
</feature>
<dbReference type="RefSeq" id="WP_110884900.1">
    <property type="nucleotide sequence ID" value="NZ_QJSX01000001.1"/>
</dbReference>
<feature type="transmembrane region" description="Helical" evidence="5">
    <location>
        <begin position="33"/>
        <end position="52"/>
    </location>
</feature>
<evidence type="ECO:0000256" key="5">
    <source>
        <dbReference type="SAM" id="Phobius"/>
    </source>
</evidence>
<dbReference type="Proteomes" id="UP000248326">
    <property type="component" value="Unassembled WGS sequence"/>
</dbReference>
<evidence type="ECO:0000256" key="1">
    <source>
        <dbReference type="ARBA" id="ARBA00001946"/>
    </source>
</evidence>
<dbReference type="CDD" id="cd09877">
    <property type="entry name" value="PIN_YacL-like"/>
    <property type="match status" value="1"/>
</dbReference>